<evidence type="ECO:0000313" key="10">
    <source>
        <dbReference type="Proteomes" id="UP000487929"/>
    </source>
</evidence>
<name>A0A7X5APZ5_9GAMM</name>
<comment type="caution">
    <text evidence="9">The sequence shown here is derived from an EMBL/GenBank/DDBJ whole genome shotgun (WGS) entry which is preliminary data.</text>
</comment>
<evidence type="ECO:0000256" key="1">
    <source>
        <dbReference type="ARBA" id="ARBA00008714"/>
    </source>
</evidence>
<keyword evidence="10" id="KW-1185">Reference proteome</keyword>
<dbReference type="EMBL" id="WUTT01000001">
    <property type="protein sequence ID" value="NAW34909.1"/>
    <property type="molecule type" value="Genomic_DNA"/>
</dbReference>
<protein>
    <recommendedName>
        <fullName evidence="2 6">Superoxide dismutase</fullName>
        <ecNumber evidence="2 6">1.15.1.1</ecNumber>
    </recommendedName>
</protein>
<comment type="similarity">
    <text evidence="1 6">Belongs to the iron/manganese superoxide dismutase family.</text>
</comment>
<feature type="domain" description="Manganese/iron superoxide dismutase N-terminal" evidence="7">
    <location>
        <begin position="2"/>
        <end position="81"/>
    </location>
</feature>
<evidence type="ECO:0000313" key="9">
    <source>
        <dbReference type="EMBL" id="NAW34909.1"/>
    </source>
</evidence>
<dbReference type="Proteomes" id="UP000487929">
    <property type="component" value="Unassembled WGS sequence"/>
</dbReference>
<accession>A0A7X5APZ5</accession>
<dbReference type="PANTHER" id="PTHR42769">
    <property type="entry name" value="SUPEROXIDE DISMUTASE"/>
    <property type="match status" value="1"/>
</dbReference>
<evidence type="ECO:0000259" key="7">
    <source>
        <dbReference type="Pfam" id="PF00081"/>
    </source>
</evidence>
<comment type="catalytic activity">
    <reaction evidence="5 6">
        <text>2 superoxide + 2 H(+) = H2O2 + O2</text>
        <dbReference type="Rhea" id="RHEA:20696"/>
        <dbReference type="ChEBI" id="CHEBI:15378"/>
        <dbReference type="ChEBI" id="CHEBI:15379"/>
        <dbReference type="ChEBI" id="CHEBI:16240"/>
        <dbReference type="ChEBI" id="CHEBI:18421"/>
        <dbReference type="EC" id="1.15.1.1"/>
    </reaction>
</comment>
<evidence type="ECO:0000256" key="3">
    <source>
        <dbReference type="ARBA" id="ARBA00022723"/>
    </source>
</evidence>
<proteinExistence type="inferred from homology"/>
<dbReference type="Pfam" id="PF02777">
    <property type="entry name" value="Sod_Fe_C"/>
    <property type="match status" value="1"/>
</dbReference>
<dbReference type="AlphaFoldDB" id="A0A7X5APZ5"/>
<dbReference type="EC" id="1.15.1.1" evidence="2 6"/>
<feature type="domain" description="Manganese/iron superoxide dismutase C-terminal" evidence="8">
    <location>
        <begin position="91"/>
        <end position="156"/>
    </location>
</feature>
<dbReference type="InterPro" id="IPR036324">
    <property type="entry name" value="Mn/Fe_SOD_N_sf"/>
</dbReference>
<evidence type="ECO:0000256" key="4">
    <source>
        <dbReference type="ARBA" id="ARBA00023002"/>
    </source>
</evidence>
<dbReference type="GO" id="GO:0046872">
    <property type="term" value="F:metal ion binding"/>
    <property type="evidence" value="ECO:0007669"/>
    <property type="project" value="UniProtKB-KW"/>
</dbReference>
<reference evidence="9 10" key="1">
    <citation type="submission" date="2019-12" db="EMBL/GenBank/DDBJ databases">
        <title>Draft genome sequencing of Halomonas alimentaria DSM 15356.</title>
        <authorList>
            <person name="Pandiyan K."/>
            <person name="Kushwaha P."/>
            <person name="Gowdham M."/>
            <person name="Chakdar H."/>
            <person name="Singh A."/>
            <person name="Kumar M."/>
            <person name="Saxena A.K."/>
        </authorList>
    </citation>
    <scope>NUCLEOTIDE SEQUENCE [LARGE SCALE GENOMIC DNA]</scope>
    <source>
        <strain evidence="9 10">DSM 15356</strain>
    </source>
</reference>
<evidence type="ECO:0000256" key="5">
    <source>
        <dbReference type="ARBA" id="ARBA00049204"/>
    </source>
</evidence>
<evidence type="ECO:0000259" key="8">
    <source>
        <dbReference type="Pfam" id="PF02777"/>
    </source>
</evidence>
<dbReference type="Gene3D" id="1.10.287.990">
    <property type="entry name" value="Fe,Mn superoxide dismutase (SOD) domain"/>
    <property type="match status" value="1"/>
</dbReference>
<comment type="function">
    <text evidence="6">Destroys radicals which are normally produced within the cells and which are toxic to biological systems.</text>
</comment>
<dbReference type="InterPro" id="IPR019831">
    <property type="entry name" value="Mn/Fe_SOD_N"/>
</dbReference>
<sequence length="203" mass="21536">MSFELPALPYDAKALEPHLSRAVVQQRHGELQRACVARLNRLVAGTPWAECSLEAILLGAEGALAQQAAQAWALTFHWHSLAPRPGTLPDPLAAAIGTAFGDLEGLRCALEEAAAEVSEGGWVWLVAQGEARELAVVTTADGELPLAPGVIPLLAHYVAPEAEEAAAFWALANWRFAITNLMGSAAPSRPSIPQGSARRPMPR</sequence>
<gene>
    <name evidence="9" type="ORF">GRB96_10840</name>
</gene>
<organism evidence="9 10">
    <name type="scientific">Halomonas alimentaria</name>
    <dbReference type="NCBI Taxonomy" id="147248"/>
    <lineage>
        <taxon>Bacteria</taxon>
        <taxon>Pseudomonadati</taxon>
        <taxon>Pseudomonadota</taxon>
        <taxon>Gammaproteobacteria</taxon>
        <taxon>Oceanospirillales</taxon>
        <taxon>Halomonadaceae</taxon>
        <taxon>Halomonas</taxon>
    </lineage>
</organism>
<dbReference type="OrthoDB" id="6166278at2"/>
<dbReference type="GO" id="GO:0004784">
    <property type="term" value="F:superoxide dismutase activity"/>
    <property type="evidence" value="ECO:0007669"/>
    <property type="project" value="UniProtKB-EC"/>
</dbReference>
<evidence type="ECO:0000256" key="6">
    <source>
        <dbReference type="RuleBase" id="RU000414"/>
    </source>
</evidence>
<dbReference type="RefSeq" id="WP_161432151.1">
    <property type="nucleotide sequence ID" value="NZ_WUTT01000001.1"/>
</dbReference>
<dbReference type="PANTHER" id="PTHR42769:SF3">
    <property type="entry name" value="SUPEROXIDE DISMUTASE [FE] 2, CHLOROPLASTIC"/>
    <property type="match status" value="1"/>
</dbReference>
<keyword evidence="3 6" id="KW-0479">Metal-binding</keyword>
<dbReference type="InterPro" id="IPR036314">
    <property type="entry name" value="SOD_C_sf"/>
</dbReference>
<dbReference type="Gene3D" id="3.55.40.20">
    <property type="entry name" value="Iron/manganese superoxide dismutase, C-terminal domain"/>
    <property type="match status" value="1"/>
</dbReference>
<dbReference type="InterPro" id="IPR019832">
    <property type="entry name" value="Mn/Fe_SOD_C"/>
</dbReference>
<dbReference type="Pfam" id="PF00081">
    <property type="entry name" value="Sod_Fe_N"/>
    <property type="match status" value="1"/>
</dbReference>
<keyword evidence="4 6" id="KW-0560">Oxidoreductase</keyword>
<dbReference type="SUPFAM" id="SSF46609">
    <property type="entry name" value="Fe,Mn superoxide dismutase (SOD), N-terminal domain"/>
    <property type="match status" value="1"/>
</dbReference>
<dbReference type="SUPFAM" id="SSF54719">
    <property type="entry name" value="Fe,Mn superoxide dismutase (SOD), C-terminal domain"/>
    <property type="match status" value="1"/>
</dbReference>
<evidence type="ECO:0000256" key="2">
    <source>
        <dbReference type="ARBA" id="ARBA00012682"/>
    </source>
</evidence>